<dbReference type="InterPro" id="IPR052059">
    <property type="entry name" value="CR_Ser/Thr_kinase"/>
</dbReference>
<comment type="caution">
    <text evidence="6">The sequence shown here is derived from an EMBL/GenBank/DDBJ whole genome shotgun (WGS) entry which is preliminary data.</text>
</comment>
<dbReference type="InterPro" id="IPR011009">
    <property type="entry name" value="Kinase-like_dom_sf"/>
</dbReference>
<dbReference type="GO" id="GO:0030246">
    <property type="term" value="F:carbohydrate binding"/>
    <property type="evidence" value="ECO:0007669"/>
    <property type="project" value="UniProtKB-KW"/>
</dbReference>
<keyword evidence="3 6" id="KW-0418">Kinase</keyword>
<keyword evidence="4" id="KW-0067">ATP-binding</keyword>
<dbReference type="OrthoDB" id="1707201at2759"/>
<dbReference type="Proteomes" id="UP000554482">
    <property type="component" value="Unassembled WGS sequence"/>
</dbReference>
<feature type="compositionally biased region" description="Polar residues" evidence="5">
    <location>
        <begin position="102"/>
        <end position="112"/>
    </location>
</feature>
<keyword evidence="2" id="KW-0547">Nucleotide-binding</keyword>
<keyword evidence="1" id="KW-0808">Transferase</keyword>
<dbReference type="PANTHER" id="PTHR47973">
    <property type="entry name" value="CYSTEINE-RICH RECEPTOR-LIKE PROTEIN KINASE 3"/>
    <property type="match status" value="1"/>
</dbReference>
<evidence type="ECO:0000256" key="2">
    <source>
        <dbReference type="ARBA" id="ARBA00022741"/>
    </source>
</evidence>
<evidence type="ECO:0000256" key="3">
    <source>
        <dbReference type="ARBA" id="ARBA00022777"/>
    </source>
</evidence>
<feature type="region of interest" description="Disordered" evidence="5">
    <location>
        <begin position="85"/>
        <end position="112"/>
    </location>
</feature>
<evidence type="ECO:0000313" key="6">
    <source>
        <dbReference type="EMBL" id="KAF5200436.1"/>
    </source>
</evidence>
<reference evidence="6 7" key="1">
    <citation type="submission" date="2020-06" db="EMBL/GenBank/DDBJ databases">
        <title>Transcriptomic and genomic resources for Thalictrum thalictroides and T. hernandezii: Facilitating candidate gene discovery in an emerging model plant lineage.</title>
        <authorList>
            <person name="Arias T."/>
            <person name="Riano-Pachon D.M."/>
            <person name="Di Stilio V.S."/>
        </authorList>
    </citation>
    <scope>NUCLEOTIDE SEQUENCE [LARGE SCALE GENOMIC DNA]</scope>
    <source>
        <strain evidence="7">cv. WT478/WT964</strain>
        <tissue evidence="6">Leaves</tissue>
    </source>
</reference>
<sequence>MYKRGQFLELVDPRLEDEVNNEQVEMLVKLALCCLHQDPRLRPSMTNVVRIIEGKMAVGKPQVNSLKFLNFYGYRSIEDNTIETTTARTTTTTPDRKPILSYISSEQVSGPR</sequence>
<evidence type="ECO:0000256" key="5">
    <source>
        <dbReference type="SAM" id="MobiDB-lite"/>
    </source>
</evidence>
<evidence type="ECO:0000256" key="4">
    <source>
        <dbReference type="ARBA" id="ARBA00022840"/>
    </source>
</evidence>
<dbReference type="EMBL" id="JABWDY010010754">
    <property type="protein sequence ID" value="KAF5200436.1"/>
    <property type="molecule type" value="Genomic_DNA"/>
</dbReference>
<keyword evidence="6" id="KW-0675">Receptor</keyword>
<accession>A0A7J6WST1</accession>
<dbReference type="Gene3D" id="1.10.510.10">
    <property type="entry name" value="Transferase(Phosphotransferase) domain 1"/>
    <property type="match status" value="1"/>
</dbReference>
<gene>
    <name evidence="6" type="ORF">FRX31_009987</name>
</gene>
<dbReference type="AlphaFoldDB" id="A0A7J6WST1"/>
<dbReference type="GO" id="GO:0016301">
    <property type="term" value="F:kinase activity"/>
    <property type="evidence" value="ECO:0007669"/>
    <property type="project" value="UniProtKB-KW"/>
</dbReference>
<organism evidence="6 7">
    <name type="scientific">Thalictrum thalictroides</name>
    <name type="common">Rue-anemone</name>
    <name type="synonym">Anemone thalictroides</name>
    <dbReference type="NCBI Taxonomy" id="46969"/>
    <lineage>
        <taxon>Eukaryota</taxon>
        <taxon>Viridiplantae</taxon>
        <taxon>Streptophyta</taxon>
        <taxon>Embryophyta</taxon>
        <taxon>Tracheophyta</taxon>
        <taxon>Spermatophyta</taxon>
        <taxon>Magnoliopsida</taxon>
        <taxon>Ranunculales</taxon>
        <taxon>Ranunculaceae</taxon>
        <taxon>Thalictroideae</taxon>
        <taxon>Thalictrum</taxon>
    </lineage>
</organism>
<dbReference type="GO" id="GO:0005524">
    <property type="term" value="F:ATP binding"/>
    <property type="evidence" value="ECO:0007669"/>
    <property type="project" value="UniProtKB-KW"/>
</dbReference>
<dbReference type="SUPFAM" id="SSF56112">
    <property type="entry name" value="Protein kinase-like (PK-like)"/>
    <property type="match status" value="1"/>
</dbReference>
<protein>
    <submittedName>
        <fullName evidence="6">G-type lectin S-receptor-like serine/threonine-protein kinase</fullName>
    </submittedName>
</protein>
<proteinExistence type="predicted"/>
<name>A0A7J6WST1_THATH</name>
<evidence type="ECO:0000313" key="7">
    <source>
        <dbReference type="Proteomes" id="UP000554482"/>
    </source>
</evidence>
<keyword evidence="6" id="KW-0430">Lectin</keyword>
<keyword evidence="7" id="KW-1185">Reference proteome</keyword>
<evidence type="ECO:0000256" key="1">
    <source>
        <dbReference type="ARBA" id="ARBA00022679"/>
    </source>
</evidence>